<protein>
    <submittedName>
        <fullName evidence="1">Uncharacterized protein</fullName>
    </submittedName>
</protein>
<evidence type="ECO:0000313" key="2">
    <source>
        <dbReference type="Proteomes" id="UP000053411"/>
    </source>
</evidence>
<accession>A0A0D2KRM5</accession>
<dbReference type="AlphaFoldDB" id="A0A0D2KRM5"/>
<keyword evidence="2" id="KW-1185">Reference proteome</keyword>
<gene>
    <name evidence="1" type="ORF">Z520_04929</name>
</gene>
<evidence type="ECO:0000313" key="1">
    <source>
        <dbReference type="EMBL" id="KIX99353.1"/>
    </source>
</evidence>
<sequence length="186" mass="20660">MSPHWQPAFLVGFEKSRPFDGHTFRQGDVCWEKNLYRHPLRQGLLPEDDYPRGHAARNRTVDTSLVQQSGSDDDGVCVPGAMLDISPFQAERNERKKATLVKRTLIDLASSRLASWMGHKFTGIVPACLTCLDRTDKAFGHPDEFLDEDGIVVGVRYFEKVEPTTKGSYDPILALANTTLGCVGPA</sequence>
<dbReference type="EMBL" id="KN848069">
    <property type="protein sequence ID" value="KIX99353.1"/>
    <property type="molecule type" value="Genomic_DNA"/>
</dbReference>
<organism evidence="1 2">
    <name type="scientific">Fonsecaea multimorphosa CBS 102226</name>
    <dbReference type="NCBI Taxonomy" id="1442371"/>
    <lineage>
        <taxon>Eukaryota</taxon>
        <taxon>Fungi</taxon>
        <taxon>Dikarya</taxon>
        <taxon>Ascomycota</taxon>
        <taxon>Pezizomycotina</taxon>
        <taxon>Eurotiomycetes</taxon>
        <taxon>Chaetothyriomycetidae</taxon>
        <taxon>Chaetothyriales</taxon>
        <taxon>Herpotrichiellaceae</taxon>
        <taxon>Fonsecaea</taxon>
    </lineage>
</organism>
<dbReference type="VEuPathDB" id="FungiDB:Z520_04929"/>
<name>A0A0D2KRM5_9EURO</name>
<proteinExistence type="predicted"/>
<dbReference type="STRING" id="1442371.A0A0D2KRM5"/>
<dbReference type="RefSeq" id="XP_016633476.1">
    <property type="nucleotide sequence ID" value="XM_016775433.1"/>
</dbReference>
<dbReference type="OrthoDB" id="1911848at2759"/>
<dbReference type="GeneID" id="27710675"/>
<dbReference type="Proteomes" id="UP000053411">
    <property type="component" value="Unassembled WGS sequence"/>
</dbReference>
<reference evidence="1 2" key="1">
    <citation type="submission" date="2015-01" db="EMBL/GenBank/DDBJ databases">
        <title>The Genome Sequence of Fonsecaea multimorphosa CBS 102226.</title>
        <authorList>
            <consortium name="The Broad Institute Genomics Platform"/>
            <person name="Cuomo C."/>
            <person name="de Hoog S."/>
            <person name="Gorbushina A."/>
            <person name="Stielow B."/>
            <person name="Teixiera M."/>
            <person name="Abouelleil A."/>
            <person name="Chapman S.B."/>
            <person name="Priest M."/>
            <person name="Young S.K."/>
            <person name="Wortman J."/>
            <person name="Nusbaum C."/>
            <person name="Birren B."/>
        </authorList>
    </citation>
    <scope>NUCLEOTIDE SEQUENCE [LARGE SCALE GENOMIC DNA]</scope>
    <source>
        <strain evidence="1 2">CBS 102226</strain>
    </source>
</reference>